<gene>
    <name evidence="2" type="ORF">HNY73_019206</name>
</gene>
<proteinExistence type="predicted"/>
<accession>A0A8T0EFP4</accession>
<keyword evidence="3" id="KW-1185">Reference proteome</keyword>
<comment type="caution">
    <text evidence="2">The sequence shown here is derived from an EMBL/GenBank/DDBJ whole genome shotgun (WGS) entry which is preliminary data.</text>
</comment>
<name>A0A8T0EFP4_ARGBR</name>
<evidence type="ECO:0000313" key="3">
    <source>
        <dbReference type="Proteomes" id="UP000807504"/>
    </source>
</evidence>
<evidence type="ECO:0000256" key="1">
    <source>
        <dbReference type="SAM" id="MobiDB-lite"/>
    </source>
</evidence>
<reference evidence="2" key="1">
    <citation type="journal article" date="2020" name="bioRxiv">
        <title>Chromosome-level reference genome of the European wasp spider Argiope bruennichi: a resource for studies on range expansion and evolutionary adaptation.</title>
        <authorList>
            <person name="Sheffer M.M."/>
            <person name="Hoppe A."/>
            <person name="Krehenwinkel H."/>
            <person name="Uhl G."/>
            <person name="Kuss A.W."/>
            <person name="Jensen L."/>
            <person name="Jensen C."/>
            <person name="Gillespie R.G."/>
            <person name="Hoff K.J."/>
            <person name="Prost S."/>
        </authorList>
    </citation>
    <scope>NUCLEOTIDE SEQUENCE</scope>
</reference>
<dbReference type="AlphaFoldDB" id="A0A8T0EFP4"/>
<feature type="region of interest" description="Disordered" evidence="1">
    <location>
        <begin position="1"/>
        <end position="51"/>
    </location>
</feature>
<dbReference type="Proteomes" id="UP000807504">
    <property type="component" value="Unassembled WGS sequence"/>
</dbReference>
<evidence type="ECO:0000313" key="2">
    <source>
        <dbReference type="EMBL" id="KAF8771836.1"/>
    </source>
</evidence>
<dbReference type="EMBL" id="JABXBU010002228">
    <property type="protein sequence ID" value="KAF8771836.1"/>
    <property type="molecule type" value="Genomic_DNA"/>
</dbReference>
<feature type="compositionally biased region" description="Basic and acidic residues" evidence="1">
    <location>
        <begin position="31"/>
        <end position="51"/>
    </location>
</feature>
<feature type="region of interest" description="Disordered" evidence="1">
    <location>
        <begin position="78"/>
        <end position="143"/>
    </location>
</feature>
<sequence>MGQSKGRGGRVCEPTGNATPKDKTECWQWERGGEGRKKSIITRMERREDLEASRVWVSKGLTHCVKETAARREQMTKSINKMGEQRQVGNEKEECGKKDEGAPHRGGREDQRCGQDKKERMGGEGKKKGMNDMTGKIKDMRIY</sequence>
<protein>
    <submittedName>
        <fullName evidence="2">Uncharacterized protein</fullName>
    </submittedName>
</protein>
<reference evidence="2" key="2">
    <citation type="submission" date="2020-06" db="EMBL/GenBank/DDBJ databases">
        <authorList>
            <person name="Sheffer M."/>
        </authorList>
    </citation>
    <scope>NUCLEOTIDE SEQUENCE</scope>
</reference>
<feature type="compositionally biased region" description="Basic and acidic residues" evidence="1">
    <location>
        <begin position="89"/>
        <end position="143"/>
    </location>
</feature>
<organism evidence="2 3">
    <name type="scientific">Argiope bruennichi</name>
    <name type="common">Wasp spider</name>
    <name type="synonym">Aranea bruennichi</name>
    <dbReference type="NCBI Taxonomy" id="94029"/>
    <lineage>
        <taxon>Eukaryota</taxon>
        <taxon>Metazoa</taxon>
        <taxon>Ecdysozoa</taxon>
        <taxon>Arthropoda</taxon>
        <taxon>Chelicerata</taxon>
        <taxon>Arachnida</taxon>
        <taxon>Araneae</taxon>
        <taxon>Araneomorphae</taxon>
        <taxon>Entelegynae</taxon>
        <taxon>Araneoidea</taxon>
        <taxon>Araneidae</taxon>
        <taxon>Argiope</taxon>
    </lineage>
</organism>